<evidence type="ECO:0000313" key="3">
    <source>
        <dbReference type="EMBL" id="GIH08403.1"/>
    </source>
</evidence>
<organism evidence="3 4">
    <name type="scientific">Rhizocola hellebori</name>
    <dbReference type="NCBI Taxonomy" id="1392758"/>
    <lineage>
        <taxon>Bacteria</taxon>
        <taxon>Bacillati</taxon>
        <taxon>Actinomycetota</taxon>
        <taxon>Actinomycetes</taxon>
        <taxon>Micromonosporales</taxon>
        <taxon>Micromonosporaceae</taxon>
        <taxon>Rhizocola</taxon>
    </lineage>
</organism>
<comment type="caution">
    <text evidence="3">The sequence shown here is derived from an EMBL/GenBank/DDBJ whole genome shotgun (WGS) entry which is preliminary data.</text>
</comment>
<protein>
    <recommendedName>
        <fullName evidence="5">HAF repeat-containing protein</fullName>
    </recommendedName>
</protein>
<dbReference type="EMBL" id="BONY01000049">
    <property type="protein sequence ID" value="GIH08403.1"/>
    <property type="molecule type" value="Genomic_DNA"/>
</dbReference>
<name>A0A8J3QCM9_9ACTN</name>
<proteinExistence type="predicted"/>
<evidence type="ECO:0008006" key="5">
    <source>
        <dbReference type="Google" id="ProtNLM"/>
    </source>
</evidence>
<keyword evidence="2" id="KW-1133">Transmembrane helix</keyword>
<sequence>MTVKTDDVGARALLGPMLDETVPPSKVEVSRLVAAGRSRVRVRRWAGISGAGALTAVALIGGSLLVQPNQPPAAALQTATSTAPSPATGSRPAPPAFPTSCTGRLLPVPGKTISSYISGGDPSGRYLVGGYATDTSGHRPVLWDNGNPVIIPAPGGDLVAIEVNDRGIVAGTTDKIGNGTVEQINWVYRDGRVSPLGEPATKPGTFIQVIDINSGGDILLDSRPRTGVDPNRGPGIWTAAGQGTFRPLADPGNLGELTASALDEDGTVVGRYLVGQGFEGERTLVWKADGQLTKPSPPAGYGPGGALRLVRGGFAVGYYQQPGKQPHEVNTVRRDLRTGIDTAIPALAGAGAVNAHGWVAGLIRESGQGQTPAITTGTQLIKLPLPAGAIASSDGVGAYHLSDDGRTVAGNVAVNRDYLGAAVWRCLP</sequence>
<dbReference type="AlphaFoldDB" id="A0A8J3QCM9"/>
<evidence type="ECO:0000256" key="2">
    <source>
        <dbReference type="SAM" id="Phobius"/>
    </source>
</evidence>
<dbReference type="Proteomes" id="UP000612899">
    <property type="component" value="Unassembled WGS sequence"/>
</dbReference>
<evidence type="ECO:0000313" key="4">
    <source>
        <dbReference type="Proteomes" id="UP000612899"/>
    </source>
</evidence>
<reference evidence="3" key="1">
    <citation type="submission" date="2021-01" db="EMBL/GenBank/DDBJ databases">
        <title>Whole genome shotgun sequence of Rhizocola hellebori NBRC 109834.</title>
        <authorList>
            <person name="Komaki H."/>
            <person name="Tamura T."/>
        </authorList>
    </citation>
    <scope>NUCLEOTIDE SEQUENCE</scope>
    <source>
        <strain evidence="3">NBRC 109834</strain>
    </source>
</reference>
<accession>A0A8J3QCM9</accession>
<keyword evidence="2" id="KW-0812">Transmembrane</keyword>
<feature type="compositionally biased region" description="Low complexity" evidence="1">
    <location>
        <begin position="75"/>
        <end position="91"/>
    </location>
</feature>
<keyword evidence="4" id="KW-1185">Reference proteome</keyword>
<gene>
    <name evidence="3" type="ORF">Rhe02_64700</name>
</gene>
<feature type="transmembrane region" description="Helical" evidence="2">
    <location>
        <begin position="45"/>
        <end position="66"/>
    </location>
</feature>
<keyword evidence="2" id="KW-0472">Membrane</keyword>
<feature type="region of interest" description="Disordered" evidence="1">
    <location>
        <begin position="75"/>
        <end position="102"/>
    </location>
</feature>
<evidence type="ECO:0000256" key="1">
    <source>
        <dbReference type="SAM" id="MobiDB-lite"/>
    </source>
</evidence>